<dbReference type="Gene3D" id="3.30.530.20">
    <property type="match status" value="1"/>
</dbReference>
<dbReference type="SUPFAM" id="SSF55961">
    <property type="entry name" value="Bet v1-like"/>
    <property type="match status" value="1"/>
</dbReference>
<dbReference type="EMBL" id="LWMH01000001">
    <property type="protein sequence ID" value="KZS48759.1"/>
    <property type="molecule type" value="Genomic_DNA"/>
</dbReference>
<dbReference type="CDD" id="cd07814">
    <property type="entry name" value="SRPBCC_CalC_Aha1-like"/>
    <property type="match status" value="1"/>
</dbReference>
<dbReference type="RefSeq" id="WP_036639145.1">
    <property type="nucleotide sequence ID" value="NZ_CBCSBX010000001.1"/>
</dbReference>
<evidence type="ECO:0000313" key="3">
    <source>
        <dbReference type="EMBL" id="KZS48759.1"/>
    </source>
</evidence>
<protein>
    <submittedName>
        <fullName evidence="3">ATPase</fullName>
    </submittedName>
</protein>
<dbReference type="OrthoDB" id="190358at2"/>
<dbReference type="STRING" id="59843.A3958_23155"/>
<dbReference type="Proteomes" id="UP000076796">
    <property type="component" value="Unassembled WGS sequence"/>
</dbReference>
<dbReference type="GeneID" id="97555663"/>
<dbReference type="InterPro" id="IPR013538">
    <property type="entry name" value="ASHA1/2-like_C"/>
</dbReference>
<sequence length="160" mass="18750">MITSTTTLTMTRRFEFTAERVFDAWVNPEMMSKWLFNPEEKANFVENDFCVGGSYRIRDPKEGEAIGKYLEIDKPFKLVFTFQIPKYSETIDRITVLLEPIDGGCEMTFTQEIVVPHEQGWTTEDIEKAHREFRDGSEQGWNNMFDVLVKHLSNRNNPQK</sequence>
<feature type="domain" description="Activator of Hsp90 ATPase homologue 1/2-like C-terminal" evidence="2">
    <location>
        <begin position="16"/>
        <end position="152"/>
    </location>
</feature>
<comment type="caution">
    <text evidence="3">The sequence shown here is derived from an EMBL/GenBank/DDBJ whole genome shotgun (WGS) entry which is preliminary data.</text>
</comment>
<proteinExistence type="inferred from homology"/>
<name>A0A163M5J7_9BACL</name>
<comment type="similarity">
    <text evidence="1">Belongs to the AHA1 family.</text>
</comment>
<evidence type="ECO:0000256" key="1">
    <source>
        <dbReference type="ARBA" id="ARBA00006817"/>
    </source>
</evidence>
<organism evidence="3 4">
    <name type="scientific">Paenibacillus glucanolyticus</name>
    <dbReference type="NCBI Taxonomy" id="59843"/>
    <lineage>
        <taxon>Bacteria</taxon>
        <taxon>Bacillati</taxon>
        <taxon>Bacillota</taxon>
        <taxon>Bacilli</taxon>
        <taxon>Bacillales</taxon>
        <taxon>Paenibacillaceae</taxon>
        <taxon>Paenibacillus</taxon>
    </lineage>
</organism>
<evidence type="ECO:0000259" key="2">
    <source>
        <dbReference type="Pfam" id="PF08327"/>
    </source>
</evidence>
<keyword evidence="4" id="KW-1185">Reference proteome</keyword>
<gene>
    <name evidence="3" type="ORF">AWU65_23890</name>
</gene>
<dbReference type="KEGG" id="pglu:A3958_23155"/>
<dbReference type="InterPro" id="IPR023393">
    <property type="entry name" value="START-like_dom_sf"/>
</dbReference>
<dbReference type="AlphaFoldDB" id="A0A163M5J7"/>
<reference evidence="3" key="1">
    <citation type="journal article" date="2016" name="Genome Announc.">
        <title>Draft genomes of two strains of Paenibacillus glucanolyticus with capability to degrade lignocellulose.</title>
        <authorList>
            <person name="Mathews S.L."/>
            <person name="Pawlak J."/>
            <person name="Grunden A.M."/>
        </authorList>
    </citation>
    <scope>NUCLEOTIDE SEQUENCE [LARGE SCALE GENOMIC DNA]</scope>
    <source>
        <strain evidence="3">SLM1</strain>
    </source>
</reference>
<accession>A0A163M5J7</accession>
<dbReference type="Pfam" id="PF08327">
    <property type="entry name" value="AHSA1"/>
    <property type="match status" value="1"/>
</dbReference>
<evidence type="ECO:0000313" key="4">
    <source>
        <dbReference type="Proteomes" id="UP000076796"/>
    </source>
</evidence>